<comment type="similarity">
    <text evidence="1">Belongs to the aspartate/glutamate racemases family.</text>
</comment>
<proteinExistence type="inferred from homology"/>
<dbReference type="InterPro" id="IPR004380">
    <property type="entry name" value="Asp_race"/>
</dbReference>
<dbReference type="InterPro" id="IPR015942">
    <property type="entry name" value="Asp/Glu/hydantoin_racemase"/>
</dbReference>
<dbReference type="InterPro" id="IPR001920">
    <property type="entry name" value="Asp/Glu_race"/>
</dbReference>
<dbReference type="NCBIfam" id="TIGR00035">
    <property type="entry name" value="asp_race"/>
    <property type="match status" value="1"/>
</dbReference>
<dbReference type="Proteomes" id="UP000236569">
    <property type="component" value="Unassembled WGS sequence"/>
</dbReference>
<dbReference type="GO" id="GO:0047661">
    <property type="term" value="F:amino-acid racemase activity"/>
    <property type="evidence" value="ECO:0007669"/>
    <property type="project" value="InterPro"/>
</dbReference>
<comment type="caution">
    <text evidence="3">The sequence shown here is derived from an EMBL/GenBank/DDBJ whole genome shotgun (WGS) entry which is preliminary data.</text>
</comment>
<dbReference type="PANTHER" id="PTHR21198">
    <property type="entry name" value="GLUTAMATE RACEMASE"/>
    <property type="match status" value="1"/>
</dbReference>
<evidence type="ECO:0000313" key="4">
    <source>
        <dbReference type="Proteomes" id="UP000236569"/>
    </source>
</evidence>
<dbReference type="SUPFAM" id="SSF53681">
    <property type="entry name" value="Aspartate/glutamate racemase"/>
    <property type="match status" value="2"/>
</dbReference>
<dbReference type="Gene3D" id="3.40.50.1860">
    <property type="match status" value="2"/>
</dbReference>
<evidence type="ECO:0000256" key="1">
    <source>
        <dbReference type="ARBA" id="ARBA00007847"/>
    </source>
</evidence>
<protein>
    <submittedName>
        <fullName evidence="3">Aspartate racemase family protein</fullName>
    </submittedName>
</protein>
<accession>A0A2I9CUM1</accession>
<dbReference type="AlphaFoldDB" id="A0A2I9CUM1"/>
<evidence type="ECO:0000313" key="3">
    <source>
        <dbReference type="EMBL" id="GBF05564.1"/>
    </source>
</evidence>
<dbReference type="Pfam" id="PF01177">
    <property type="entry name" value="Asp_Glu_race"/>
    <property type="match status" value="1"/>
</dbReference>
<dbReference type="PANTHER" id="PTHR21198:SF7">
    <property type="entry name" value="ASPARTATE-GLUTAMATE RACEMASE FAMILY"/>
    <property type="match status" value="1"/>
</dbReference>
<reference evidence="4" key="1">
    <citation type="submission" date="2018-01" db="EMBL/GenBank/DDBJ databases">
        <title>Draft Genome Sequence of the Radioresistant Bacterium Deinococcus aerius TR0125, Isolated from the Higher Atmosphere above Japan.</title>
        <authorList>
            <person name="Satoh K."/>
            <person name="Arai H."/>
            <person name="Sanzen T."/>
            <person name="Kawaguchi Y."/>
            <person name="Hayashi H."/>
            <person name="Yokobori S."/>
            <person name="Yamagishi A."/>
            <person name="Oono Y."/>
            <person name="Narumi I."/>
        </authorList>
    </citation>
    <scope>NUCLEOTIDE SEQUENCE [LARGE SCALE GENOMIC DNA]</scope>
    <source>
        <strain evidence="4">TR0125</strain>
    </source>
</reference>
<gene>
    <name evidence="3" type="ORF">DAERI_050073</name>
</gene>
<keyword evidence="2" id="KW-0413">Isomerase</keyword>
<sequence>MLDPVKTLGVLGGMSWTSTAEYYRLLNEGVAERRGGLHSAPLLLHSLDFAEVARLQREDRWEEAGERLADAARGLERAGAGALLLATNTMHKVADQIEAATGIPLLHIADATGQSIRAAGLTRVGLLATAFTMEQTFYRERLGRWGVEVVVPAAAARAEVHRIIFDELCRNTVREDSRAIYRRVMEELVGEGAQGIILGCTEITLLVGPGDASVPVFDTTRLHVGAALDWLLDGGRRPLPR</sequence>
<keyword evidence="4" id="KW-1185">Reference proteome</keyword>
<name>A0A2I9CUM1_9DEIO</name>
<evidence type="ECO:0000256" key="2">
    <source>
        <dbReference type="ARBA" id="ARBA00023235"/>
    </source>
</evidence>
<organism evidence="3 4">
    <name type="scientific">Deinococcus aerius</name>
    <dbReference type="NCBI Taxonomy" id="200253"/>
    <lineage>
        <taxon>Bacteria</taxon>
        <taxon>Thermotogati</taxon>
        <taxon>Deinococcota</taxon>
        <taxon>Deinococci</taxon>
        <taxon>Deinococcales</taxon>
        <taxon>Deinococcaceae</taxon>
        <taxon>Deinococcus</taxon>
    </lineage>
</organism>
<dbReference type="EMBL" id="BFAG01000005">
    <property type="protein sequence ID" value="GBF05564.1"/>
    <property type="molecule type" value="Genomic_DNA"/>
</dbReference>